<dbReference type="RefSeq" id="XP_002507867.1">
    <property type="nucleotide sequence ID" value="XM_002507821.1"/>
</dbReference>
<gene>
    <name evidence="8" type="ORF">MICPUN_94846</name>
</gene>
<feature type="transmembrane region" description="Helical" evidence="7">
    <location>
        <begin position="179"/>
        <end position="200"/>
    </location>
</feature>
<feature type="transmembrane region" description="Helical" evidence="7">
    <location>
        <begin position="259"/>
        <end position="275"/>
    </location>
</feature>
<feature type="transmembrane region" description="Helical" evidence="7">
    <location>
        <begin position="395"/>
        <end position="417"/>
    </location>
</feature>
<feature type="transmembrane region" description="Helical" evidence="7">
    <location>
        <begin position="107"/>
        <end position="126"/>
    </location>
</feature>
<dbReference type="EMBL" id="CP001575">
    <property type="protein sequence ID" value="ACO69125.1"/>
    <property type="molecule type" value="Genomic_DNA"/>
</dbReference>
<feature type="transmembrane region" description="Helical" evidence="7">
    <location>
        <begin position="455"/>
        <end position="474"/>
    </location>
</feature>
<feature type="transmembrane region" description="Helical" evidence="7">
    <location>
        <begin position="423"/>
        <end position="443"/>
    </location>
</feature>
<dbReference type="InterPro" id="IPR006043">
    <property type="entry name" value="NCS2"/>
</dbReference>
<evidence type="ECO:0000256" key="1">
    <source>
        <dbReference type="ARBA" id="ARBA00004141"/>
    </source>
</evidence>
<dbReference type="GO" id="GO:0042907">
    <property type="term" value="F:xanthine transmembrane transporter activity"/>
    <property type="evidence" value="ECO:0007669"/>
    <property type="project" value="TreeGrafter"/>
</dbReference>
<keyword evidence="6 7" id="KW-0472">Membrane</keyword>
<reference evidence="8 9" key="1">
    <citation type="journal article" date="2009" name="Science">
        <title>Green evolution and dynamic adaptations revealed by genomes of the marine picoeukaryotes Micromonas.</title>
        <authorList>
            <person name="Worden A.Z."/>
            <person name="Lee J.H."/>
            <person name="Mock T."/>
            <person name="Rouze P."/>
            <person name="Simmons M.P."/>
            <person name="Aerts A.L."/>
            <person name="Allen A.E."/>
            <person name="Cuvelier M.L."/>
            <person name="Derelle E."/>
            <person name="Everett M.V."/>
            <person name="Foulon E."/>
            <person name="Grimwood J."/>
            <person name="Gundlach H."/>
            <person name="Henrissat B."/>
            <person name="Napoli C."/>
            <person name="McDonald S.M."/>
            <person name="Parker M.S."/>
            <person name="Rombauts S."/>
            <person name="Salamov A."/>
            <person name="Von Dassow P."/>
            <person name="Badger J.H."/>
            <person name="Coutinho P.M."/>
            <person name="Demir E."/>
            <person name="Dubchak I."/>
            <person name="Gentemann C."/>
            <person name="Eikrem W."/>
            <person name="Gready J.E."/>
            <person name="John U."/>
            <person name="Lanier W."/>
            <person name="Lindquist E.A."/>
            <person name="Lucas S."/>
            <person name="Mayer K.F."/>
            <person name="Moreau H."/>
            <person name="Not F."/>
            <person name="Otillar R."/>
            <person name="Panaud O."/>
            <person name="Pangilinan J."/>
            <person name="Paulsen I."/>
            <person name="Piegu B."/>
            <person name="Poliakov A."/>
            <person name="Robbens S."/>
            <person name="Schmutz J."/>
            <person name="Toulza E."/>
            <person name="Wyss T."/>
            <person name="Zelensky A."/>
            <person name="Zhou K."/>
            <person name="Armbrust E.V."/>
            <person name="Bhattacharya D."/>
            <person name="Goodenough U.W."/>
            <person name="Van de Peer Y."/>
            <person name="Grigoriev I.V."/>
        </authorList>
    </citation>
    <scope>NUCLEOTIDE SEQUENCE [LARGE SCALE GENOMIC DNA]</scope>
    <source>
        <strain evidence="9">RCC299 / NOUM17</strain>
    </source>
</reference>
<keyword evidence="4 7" id="KW-0812">Transmembrane</keyword>
<accession>C1FFR0</accession>
<dbReference type="PANTHER" id="PTHR42810:SF2">
    <property type="entry name" value="PURINE PERMEASE C1399.01C-RELATED"/>
    <property type="match status" value="1"/>
</dbReference>
<dbReference type="NCBIfam" id="TIGR00801">
    <property type="entry name" value="ncs2"/>
    <property type="match status" value="1"/>
</dbReference>
<keyword evidence="5 7" id="KW-1133">Transmembrane helix</keyword>
<keyword evidence="9" id="KW-1185">Reference proteome</keyword>
<dbReference type="Proteomes" id="UP000002009">
    <property type="component" value="Chromosome 8"/>
</dbReference>
<feature type="transmembrane region" description="Helical" evidence="7">
    <location>
        <begin position="81"/>
        <end position="100"/>
    </location>
</feature>
<evidence type="ECO:0000256" key="2">
    <source>
        <dbReference type="ARBA" id="ARBA00008821"/>
    </source>
</evidence>
<feature type="transmembrane region" description="Helical" evidence="7">
    <location>
        <begin position="40"/>
        <end position="61"/>
    </location>
</feature>
<name>C1FFR0_MICCC</name>
<evidence type="ECO:0000256" key="6">
    <source>
        <dbReference type="ARBA" id="ARBA00023136"/>
    </source>
</evidence>
<comment type="similarity">
    <text evidence="2">Belongs to the nucleobase:cation symporter-2 (NCS2) (TC 2.A.40) family.</text>
</comment>
<dbReference type="InterPro" id="IPR006042">
    <property type="entry name" value="Xan_ur_permease"/>
</dbReference>
<organism evidence="8 9">
    <name type="scientific">Micromonas commoda (strain RCC299 / NOUM17 / CCMP2709)</name>
    <name type="common">Picoplanktonic green alga</name>
    <dbReference type="NCBI Taxonomy" id="296587"/>
    <lineage>
        <taxon>Eukaryota</taxon>
        <taxon>Viridiplantae</taxon>
        <taxon>Chlorophyta</taxon>
        <taxon>Mamiellophyceae</taxon>
        <taxon>Mamiellales</taxon>
        <taxon>Mamiellaceae</taxon>
        <taxon>Micromonas</taxon>
    </lineage>
</organism>
<dbReference type="OMA" id="HVAVMIV"/>
<dbReference type="GeneID" id="8245503"/>
<sequence>MALTKEKLIGDYDWGALCLPTVPWAKSTRKMPFFARNDETPFLVAAVMGLQHCFAMIGGLITPPFVVMRFSVAFTDVKLQQYAIAASLILSGIFSIVNCLQFKIPGTPYVLGTGVLSVLGTSFTFLPVFENGISAMRADGTDAEDAYGKMLGTVMVCSFLEIFLSFIPKDKLRRMFPPIVTGVAVMCIGIGLTGTGMKYWGGGTIPPIPAGTVCGGKTCCAAGDVALPFGSPELVGLGFSVFVMLVLVELFGSPMMKNCNVIIALLFGYFVAGLSEKCVGSTCRKFVVDTNIENAESITFLWVKSFKLGFYGPAVFPLLIAFLVTTLETIGDIGAVYDASEESVESEEFDKSIQGGLLSDGVCSFLAALGTGMPNTTFSQNNGVIALTKCASRRAGVACGCWLIFFGVLAKVSGIISSIPDCVIGGMTTFLFVNVFISGLKTVAQVDLTSRRNRMILAISLGVGIGVAIVPGIFADMRASYGTSPFFPGVRDGIVQFLSTPYCVGTVLALLMNAILPPDMEILRKDAPISENKA</sequence>
<feature type="transmembrane region" description="Helical" evidence="7">
    <location>
        <begin position="308"/>
        <end position="327"/>
    </location>
</feature>
<dbReference type="PANTHER" id="PTHR42810">
    <property type="entry name" value="PURINE PERMEASE C1399.01C-RELATED"/>
    <property type="match status" value="1"/>
</dbReference>
<proteinExistence type="inferred from homology"/>
<dbReference type="OrthoDB" id="1641903at2759"/>
<feature type="transmembrane region" description="Helical" evidence="7">
    <location>
        <begin position="234"/>
        <end position="252"/>
    </location>
</feature>
<keyword evidence="3" id="KW-0813">Transport</keyword>
<comment type="subcellular location">
    <subcellularLocation>
        <location evidence="1">Membrane</location>
        <topology evidence="1">Multi-pass membrane protein</topology>
    </subcellularLocation>
</comment>
<evidence type="ECO:0000313" key="8">
    <source>
        <dbReference type="EMBL" id="ACO69125.1"/>
    </source>
</evidence>
<evidence type="ECO:0000313" key="9">
    <source>
        <dbReference type="Proteomes" id="UP000002009"/>
    </source>
</evidence>
<protein>
    <submittedName>
        <fullName evidence="8">Nucleobase:Cation symporter-2 family</fullName>
    </submittedName>
</protein>
<feature type="transmembrane region" description="Helical" evidence="7">
    <location>
        <begin position="494"/>
        <end position="516"/>
    </location>
</feature>
<evidence type="ECO:0000256" key="4">
    <source>
        <dbReference type="ARBA" id="ARBA00022692"/>
    </source>
</evidence>
<evidence type="ECO:0000256" key="7">
    <source>
        <dbReference type="SAM" id="Phobius"/>
    </source>
</evidence>
<dbReference type="AlphaFoldDB" id="C1FFR0"/>
<evidence type="ECO:0000256" key="3">
    <source>
        <dbReference type="ARBA" id="ARBA00022448"/>
    </source>
</evidence>
<feature type="transmembrane region" description="Helical" evidence="7">
    <location>
        <begin position="146"/>
        <end position="167"/>
    </location>
</feature>
<dbReference type="GO" id="GO:0005886">
    <property type="term" value="C:plasma membrane"/>
    <property type="evidence" value="ECO:0007669"/>
    <property type="project" value="UniProtKB-ARBA"/>
</dbReference>
<dbReference type="Pfam" id="PF00860">
    <property type="entry name" value="Xan_ur_permease"/>
    <property type="match status" value="1"/>
</dbReference>
<evidence type="ECO:0000256" key="5">
    <source>
        <dbReference type="ARBA" id="ARBA00022989"/>
    </source>
</evidence>